<dbReference type="InterPro" id="IPR017853">
    <property type="entry name" value="GH"/>
</dbReference>
<organism evidence="2 3">
    <name type="scientific">Facklamia lactis</name>
    <dbReference type="NCBI Taxonomy" id="2749967"/>
    <lineage>
        <taxon>Bacteria</taxon>
        <taxon>Bacillati</taxon>
        <taxon>Bacillota</taxon>
        <taxon>Bacilli</taxon>
        <taxon>Lactobacillales</taxon>
        <taxon>Aerococcaceae</taxon>
        <taxon>Facklamia</taxon>
    </lineage>
</organism>
<dbReference type="Gene3D" id="3.20.20.80">
    <property type="entry name" value="Glycosidases"/>
    <property type="match status" value="1"/>
</dbReference>
<dbReference type="InterPro" id="IPR041331">
    <property type="entry name" value="Bac_A_amyl_C"/>
</dbReference>
<dbReference type="InterPro" id="IPR006047">
    <property type="entry name" value="GH13_cat_dom"/>
</dbReference>
<dbReference type="Pfam" id="PF18612">
    <property type="entry name" value="Bac_A_amyl_C"/>
    <property type="match status" value="1"/>
</dbReference>
<evidence type="ECO:0000259" key="1">
    <source>
        <dbReference type="SMART" id="SM00642"/>
    </source>
</evidence>
<gene>
    <name evidence="2" type="ORF">HZY91_05090</name>
</gene>
<reference evidence="2 3" key="1">
    <citation type="submission" date="2020-07" db="EMBL/GenBank/DDBJ databases">
        <title>Facklamia lactis sp. nov., isolated from raw milk.</title>
        <authorList>
            <person name="Doll E.V."/>
            <person name="Huptas C."/>
            <person name="Staib L."/>
            <person name="Wenning M."/>
            <person name="Scherer S."/>
        </authorList>
    </citation>
    <scope>NUCLEOTIDE SEQUENCE [LARGE SCALE GENOMIC DNA]</scope>
    <source>
        <strain evidence="2 3">DSM 111018</strain>
    </source>
</reference>
<dbReference type="SUPFAM" id="SSF51445">
    <property type="entry name" value="(Trans)glycosidases"/>
    <property type="match status" value="1"/>
</dbReference>
<keyword evidence="3" id="KW-1185">Reference proteome</keyword>
<dbReference type="SMART" id="SM00642">
    <property type="entry name" value="Aamy"/>
    <property type="match status" value="1"/>
</dbReference>
<name>A0ABS0LQN5_9LACT</name>
<dbReference type="CDD" id="cd11313">
    <property type="entry name" value="AmyAc_arch_bac_AmyA"/>
    <property type="match status" value="1"/>
</dbReference>
<dbReference type="RefSeq" id="WP_197115170.1">
    <property type="nucleotide sequence ID" value="NZ_JACBXQ010000002.1"/>
</dbReference>
<proteinExistence type="predicted"/>
<evidence type="ECO:0000313" key="3">
    <source>
        <dbReference type="Proteomes" id="UP000721415"/>
    </source>
</evidence>
<feature type="domain" description="Glycosyl hydrolase family 13 catalytic" evidence="1">
    <location>
        <begin position="16"/>
        <end position="347"/>
    </location>
</feature>
<dbReference type="EMBL" id="JACBXQ010000002">
    <property type="protein sequence ID" value="MBG9986267.1"/>
    <property type="molecule type" value="Genomic_DNA"/>
</dbReference>
<protein>
    <submittedName>
        <fullName evidence="2">Alpha-amylase</fullName>
    </submittedName>
</protein>
<sequence>MAIESSIDLRKLTIYSIFIRNFSNEGNFKGVMPELERIKELGVDMIWFLPHYPLGELKRKGKEGSPYAIKDYRGFNEAFGTREDFHALVEAVHQLEMKVMIDIVFNHTSPDSILSQEHPEWFYRKPDGHFGNHIGEWTDVIDLEYQGNDALWDYQIETLVEYAKIIDGFRCDVASLVPLEFWLKARQAVTEVNPEFIWLAESVEPAFILETRRQGITGLSDSEVYQAFDLTYDYDINHYFLAYLRGEVALSHYIESIRQQFWTYPANFTKLRFLENHDQERIAGKIQPHHSLKQLTAFNFFLRGAHLIYNGQEVQADHLPSLFDHDLIEWNWQKDISKEIQRFIQLKKELVPVSGTFEMGADDELEAVWVQYQDHHQEVIGIFALNQNKKGEIEVPIEDGNYENQYNHQEVQVKNGKIRLEQDPIYLQTTIPS</sequence>
<dbReference type="PANTHER" id="PTHR47786">
    <property type="entry name" value="ALPHA-1,4-GLUCAN:MALTOSE-1-PHOSPHATE MALTOSYLTRANSFERASE"/>
    <property type="match status" value="1"/>
</dbReference>
<dbReference type="Proteomes" id="UP000721415">
    <property type="component" value="Unassembled WGS sequence"/>
</dbReference>
<comment type="caution">
    <text evidence="2">The sequence shown here is derived from an EMBL/GenBank/DDBJ whole genome shotgun (WGS) entry which is preliminary data.</text>
</comment>
<dbReference type="Pfam" id="PF00128">
    <property type="entry name" value="Alpha-amylase"/>
    <property type="match status" value="2"/>
</dbReference>
<dbReference type="PANTHER" id="PTHR47786:SF2">
    <property type="entry name" value="GLYCOSYL HYDROLASE FAMILY 13 CATALYTIC DOMAIN-CONTAINING PROTEIN"/>
    <property type="match status" value="1"/>
</dbReference>
<evidence type="ECO:0000313" key="2">
    <source>
        <dbReference type="EMBL" id="MBG9986267.1"/>
    </source>
</evidence>
<accession>A0ABS0LQN5</accession>